<dbReference type="InterPro" id="IPR023214">
    <property type="entry name" value="HAD_sf"/>
</dbReference>
<dbReference type="InterPro" id="IPR036412">
    <property type="entry name" value="HAD-like_sf"/>
</dbReference>
<dbReference type="EMBL" id="MN740489">
    <property type="protein sequence ID" value="QHU29465.1"/>
    <property type="molecule type" value="Genomic_DNA"/>
</dbReference>
<dbReference type="PROSITE" id="PS50969">
    <property type="entry name" value="FCP1"/>
    <property type="match status" value="1"/>
</dbReference>
<protein>
    <recommendedName>
        <fullName evidence="1">FCP1 homology domain-containing protein</fullName>
    </recommendedName>
</protein>
<organism evidence="2">
    <name type="scientific">viral metagenome</name>
    <dbReference type="NCBI Taxonomy" id="1070528"/>
    <lineage>
        <taxon>unclassified sequences</taxon>
        <taxon>metagenomes</taxon>
        <taxon>organismal metagenomes</taxon>
    </lineage>
</organism>
<sequence>MKKYIFIIDLDNTLIGNCEYQIALFSKHNFIKKYKGPNININKTLAPYYNQNNKLLRPHFIYFMNKMKEMYNANVSFYIYTASTKNWANTQIKIIEKENKIKFNRPIFTRTDCFCNEKINNGFKKSINKILPRLKATKESDIIIIDDSDVFLDYTEYHIKCNAYNFTLFSDNNYHLSSIYHEDLTRGMTCPYNHNDCSIKNKMKLYKWLYKTIIDINKFNEKYKSDKFWLNLANAIEANKITNYSPDVIKQLTKIANHNN</sequence>
<dbReference type="AlphaFoldDB" id="A0A6C0LHI3"/>
<feature type="domain" description="FCP1 homology" evidence="1">
    <location>
        <begin position="1"/>
        <end position="184"/>
    </location>
</feature>
<dbReference type="InterPro" id="IPR004274">
    <property type="entry name" value="FCP1_dom"/>
</dbReference>
<dbReference type="Pfam" id="PF03031">
    <property type="entry name" value="NIF"/>
    <property type="match status" value="1"/>
</dbReference>
<evidence type="ECO:0000313" key="2">
    <source>
        <dbReference type="EMBL" id="QHU29465.1"/>
    </source>
</evidence>
<dbReference type="SMART" id="SM00577">
    <property type="entry name" value="CPDc"/>
    <property type="match status" value="1"/>
</dbReference>
<name>A0A6C0LHI3_9ZZZZ</name>
<accession>A0A6C0LHI3</accession>
<reference evidence="2" key="1">
    <citation type="journal article" date="2020" name="Nature">
        <title>Giant virus diversity and host interactions through global metagenomics.</title>
        <authorList>
            <person name="Schulz F."/>
            <person name="Roux S."/>
            <person name="Paez-Espino D."/>
            <person name="Jungbluth S."/>
            <person name="Walsh D.A."/>
            <person name="Denef V.J."/>
            <person name="McMahon K.D."/>
            <person name="Konstantinidis K.T."/>
            <person name="Eloe-Fadrosh E.A."/>
            <person name="Kyrpides N.C."/>
            <person name="Woyke T."/>
        </authorList>
    </citation>
    <scope>NUCLEOTIDE SEQUENCE</scope>
    <source>
        <strain evidence="2">GVMAG-M-3300027804-48</strain>
    </source>
</reference>
<dbReference type="SUPFAM" id="SSF56784">
    <property type="entry name" value="HAD-like"/>
    <property type="match status" value="1"/>
</dbReference>
<proteinExistence type="predicted"/>
<evidence type="ECO:0000259" key="1">
    <source>
        <dbReference type="PROSITE" id="PS50969"/>
    </source>
</evidence>
<dbReference type="Gene3D" id="3.40.50.1000">
    <property type="entry name" value="HAD superfamily/HAD-like"/>
    <property type="match status" value="1"/>
</dbReference>